<evidence type="ECO:0000313" key="3">
    <source>
        <dbReference type="Proteomes" id="UP000806378"/>
    </source>
</evidence>
<keyword evidence="3" id="KW-1185">Reference proteome</keyword>
<dbReference type="CDD" id="cd23659">
    <property type="entry name" value="USP_At3g01520-like"/>
    <property type="match status" value="1"/>
</dbReference>
<dbReference type="InterPro" id="IPR014729">
    <property type="entry name" value="Rossmann-like_a/b/a_fold"/>
</dbReference>
<proteinExistence type="predicted"/>
<dbReference type="PANTHER" id="PTHR31964:SF124">
    <property type="entry name" value="ADENINE NUCLEOTIDE ALPHA HYDROLASES-LIKE SUPERFAMILY PROTEIN"/>
    <property type="match status" value="1"/>
</dbReference>
<dbReference type="Gramene" id="rna-gnl|WGS:JABURB|Cocit.L0081.1">
    <property type="protein sequence ID" value="cds-KAF7849954.1"/>
    <property type="gene ID" value="gene-BT93_L0081"/>
</dbReference>
<protein>
    <recommendedName>
        <fullName evidence="1">UspA domain-containing protein</fullName>
    </recommendedName>
</protein>
<dbReference type="PANTHER" id="PTHR31964">
    <property type="entry name" value="ADENINE NUCLEOTIDE ALPHA HYDROLASES-LIKE SUPERFAMILY PROTEIN"/>
    <property type="match status" value="1"/>
</dbReference>
<dbReference type="AlphaFoldDB" id="A0A8T0CRY7"/>
<dbReference type="Pfam" id="PF00582">
    <property type="entry name" value="Usp"/>
    <property type="match status" value="1"/>
</dbReference>
<feature type="domain" description="UspA" evidence="1">
    <location>
        <begin position="47"/>
        <end position="184"/>
    </location>
</feature>
<dbReference type="InterPro" id="IPR006015">
    <property type="entry name" value="Universal_stress_UspA"/>
</dbReference>
<comment type="caution">
    <text evidence="2">The sequence shown here is derived from an EMBL/GenBank/DDBJ whole genome shotgun (WGS) entry which is preliminary data.</text>
</comment>
<dbReference type="Proteomes" id="UP000806378">
    <property type="component" value="Unassembled WGS sequence"/>
</dbReference>
<evidence type="ECO:0000259" key="1">
    <source>
        <dbReference type="Pfam" id="PF00582"/>
    </source>
</evidence>
<name>A0A8T0CRY7_CORYI</name>
<accession>A0A8T0CRY7</accession>
<dbReference type="OrthoDB" id="843225at2759"/>
<sequence>MDATTEADTAPPTAGGAAGESTVAGMVIQEHVVAVERKSKLKVMVAVAVAVDESEGSFYVLRWTLDHLVRRSSPAPAADKEEEVEMITLVHVQRPFQHYAFPAGPAFYATSAAAESVSKAQEENLALILSRALHMCRESMATEQMHMDLLVVGSHGLGKIKMAFSGSVSDYCAHHAKCPILTVKPPKEVSKQ</sequence>
<dbReference type="InterPro" id="IPR006016">
    <property type="entry name" value="UspA"/>
</dbReference>
<dbReference type="SUPFAM" id="SSF52402">
    <property type="entry name" value="Adenine nucleotide alpha hydrolases-like"/>
    <property type="match status" value="1"/>
</dbReference>
<organism evidence="2 3">
    <name type="scientific">Corymbia citriodora subsp. variegata</name>
    <dbReference type="NCBI Taxonomy" id="360336"/>
    <lineage>
        <taxon>Eukaryota</taxon>
        <taxon>Viridiplantae</taxon>
        <taxon>Streptophyta</taxon>
        <taxon>Embryophyta</taxon>
        <taxon>Tracheophyta</taxon>
        <taxon>Spermatophyta</taxon>
        <taxon>Magnoliopsida</taxon>
        <taxon>eudicotyledons</taxon>
        <taxon>Gunneridae</taxon>
        <taxon>Pentapetalae</taxon>
        <taxon>rosids</taxon>
        <taxon>malvids</taxon>
        <taxon>Myrtales</taxon>
        <taxon>Myrtaceae</taxon>
        <taxon>Myrtoideae</taxon>
        <taxon>Eucalypteae</taxon>
        <taxon>Corymbia</taxon>
    </lineage>
</organism>
<evidence type="ECO:0000313" key="2">
    <source>
        <dbReference type="EMBL" id="KAF7849954.1"/>
    </source>
</evidence>
<reference evidence="2" key="1">
    <citation type="submission" date="2020-05" db="EMBL/GenBank/DDBJ databases">
        <title>WGS assembly of Corymbia citriodora subspecies variegata.</title>
        <authorList>
            <person name="Barry K."/>
            <person name="Hundley H."/>
            <person name="Shu S."/>
            <person name="Jenkins J."/>
            <person name="Grimwood J."/>
            <person name="Baten A."/>
        </authorList>
    </citation>
    <scope>NUCLEOTIDE SEQUENCE</scope>
    <source>
        <strain evidence="2">CV2-018</strain>
    </source>
</reference>
<gene>
    <name evidence="2" type="ORF">BT93_L0081</name>
</gene>
<dbReference type="EMBL" id="MU089666">
    <property type="protein sequence ID" value="KAF7849954.1"/>
    <property type="molecule type" value="Genomic_DNA"/>
</dbReference>
<dbReference type="PRINTS" id="PR01438">
    <property type="entry name" value="UNVRSLSTRESS"/>
</dbReference>
<dbReference type="Gene3D" id="3.40.50.620">
    <property type="entry name" value="HUPs"/>
    <property type="match status" value="2"/>
</dbReference>